<name>A0ABS8HD81_9XANT</name>
<proteinExistence type="predicted"/>
<evidence type="ECO:0000313" key="2">
    <source>
        <dbReference type="Proteomes" id="UP001199206"/>
    </source>
</evidence>
<dbReference type="EMBL" id="JAJGQJ010000005">
    <property type="protein sequence ID" value="MCC4619341.1"/>
    <property type="molecule type" value="Genomic_DNA"/>
</dbReference>
<comment type="caution">
    <text evidence="1">The sequence shown here is derived from an EMBL/GenBank/DDBJ whole genome shotgun (WGS) entry which is preliminary data.</text>
</comment>
<organism evidence="1 2">
    <name type="scientific">Xanthomonas cassavae CFBP 4642</name>
    <dbReference type="NCBI Taxonomy" id="1219375"/>
    <lineage>
        <taxon>Bacteria</taxon>
        <taxon>Pseudomonadati</taxon>
        <taxon>Pseudomonadota</taxon>
        <taxon>Gammaproteobacteria</taxon>
        <taxon>Lysobacterales</taxon>
        <taxon>Lysobacteraceae</taxon>
        <taxon>Xanthomonas</taxon>
    </lineage>
</organism>
<gene>
    <name evidence="1" type="ORF">LL965_04330</name>
</gene>
<reference evidence="1 2" key="1">
    <citation type="submission" date="2021-10" db="EMBL/GenBank/DDBJ databases">
        <title>Genome sequencing of Xanthomonas strains from NCPPB.</title>
        <authorList>
            <person name="Hussein R."/>
            <person name="Harrison J."/>
            <person name="Studholme D.J."/>
            <person name="Vicente J."/>
            <person name="Grant M."/>
        </authorList>
    </citation>
    <scope>NUCLEOTIDE SEQUENCE [LARGE SCALE GENOMIC DNA]</scope>
    <source>
        <strain evidence="1 2">NCPPB 101</strain>
    </source>
</reference>
<keyword evidence="2" id="KW-1185">Reference proteome</keyword>
<accession>A0ABS8HD81</accession>
<evidence type="ECO:0000313" key="1">
    <source>
        <dbReference type="EMBL" id="MCC4619341.1"/>
    </source>
</evidence>
<sequence length="87" mass="9562">MSRIGQFAGRCDYLISVALNSARAWMPSVPGAYRFSCAEIGYRSIDVQVRRNDADVLVATAPGLGTETVSGMHRKLTRAEWEVVDVD</sequence>
<dbReference type="Proteomes" id="UP001199206">
    <property type="component" value="Unassembled WGS sequence"/>
</dbReference>
<protein>
    <submittedName>
        <fullName evidence="1">Uncharacterized protein</fullName>
    </submittedName>
</protein>
<dbReference type="RefSeq" id="WP_033898699.1">
    <property type="nucleotide sequence ID" value="NZ_CAWLZN010000001.1"/>
</dbReference>